<reference evidence="2 3" key="1">
    <citation type="journal article" date="2016" name="Nat. Commun.">
        <title>Thousands of microbial genomes shed light on interconnected biogeochemical processes in an aquifer system.</title>
        <authorList>
            <person name="Anantharaman K."/>
            <person name="Brown C.T."/>
            <person name="Hug L.A."/>
            <person name="Sharon I."/>
            <person name="Castelle C.J."/>
            <person name="Probst A.J."/>
            <person name="Thomas B.C."/>
            <person name="Singh A."/>
            <person name="Wilkins M.J."/>
            <person name="Karaoz U."/>
            <person name="Brodie E.L."/>
            <person name="Williams K.H."/>
            <person name="Hubbard S.S."/>
            <person name="Banfield J.F."/>
        </authorList>
    </citation>
    <scope>NUCLEOTIDE SEQUENCE [LARGE SCALE GENOMIC DNA]</scope>
</reference>
<dbReference type="EMBL" id="MFGW01000078">
    <property type="protein sequence ID" value="OGF66900.1"/>
    <property type="molecule type" value="Genomic_DNA"/>
</dbReference>
<evidence type="ECO:0000256" key="1">
    <source>
        <dbReference type="SAM" id="MobiDB-lite"/>
    </source>
</evidence>
<protein>
    <submittedName>
        <fullName evidence="2">Uncharacterized protein</fullName>
    </submittedName>
</protein>
<proteinExistence type="predicted"/>
<sequence length="68" mass="7259">MFPGYDYLPLQCCVAGTSYSTLAFSGNYYYLVVPANALVEGSYGRDSGGSERPVSSSACKMQNLSPCN</sequence>
<feature type="compositionally biased region" description="Polar residues" evidence="1">
    <location>
        <begin position="53"/>
        <end position="68"/>
    </location>
</feature>
<comment type="caution">
    <text evidence="2">The sequence shown here is derived from an EMBL/GenBank/DDBJ whole genome shotgun (WGS) entry which is preliminary data.</text>
</comment>
<gene>
    <name evidence="2" type="ORF">A2Y62_01545</name>
</gene>
<accession>A0A1F5VU35</accession>
<evidence type="ECO:0000313" key="2">
    <source>
        <dbReference type="EMBL" id="OGF66900.1"/>
    </source>
</evidence>
<name>A0A1F5VU35_9BACT</name>
<organism evidence="2 3">
    <name type="scientific">Candidatus Fischerbacteria bacterium RBG_13_37_8</name>
    <dbReference type="NCBI Taxonomy" id="1817863"/>
    <lineage>
        <taxon>Bacteria</taxon>
        <taxon>Candidatus Fischeribacteriota</taxon>
    </lineage>
</organism>
<feature type="region of interest" description="Disordered" evidence="1">
    <location>
        <begin position="44"/>
        <end position="68"/>
    </location>
</feature>
<dbReference type="AlphaFoldDB" id="A0A1F5VU35"/>
<dbReference type="Proteomes" id="UP000178943">
    <property type="component" value="Unassembled WGS sequence"/>
</dbReference>
<evidence type="ECO:0000313" key="3">
    <source>
        <dbReference type="Proteomes" id="UP000178943"/>
    </source>
</evidence>